<dbReference type="SUPFAM" id="SSF53850">
    <property type="entry name" value="Periplasmic binding protein-like II"/>
    <property type="match status" value="1"/>
</dbReference>
<dbReference type="Pfam" id="PF00497">
    <property type="entry name" value="SBP_bac_3"/>
    <property type="match status" value="1"/>
</dbReference>
<evidence type="ECO:0000259" key="3">
    <source>
        <dbReference type="SMART" id="SM00062"/>
    </source>
</evidence>
<dbReference type="InterPro" id="IPR001638">
    <property type="entry name" value="Solute-binding_3/MltF_N"/>
</dbReference>
<evidence type="ECO:0000256" key="1">
    <source>
        <dbReference type="ARBA" id="ARBA00010333"/>
    </source>
</evidence>
<reference evidence="4 5" key="1">
    <citation type="journal article" date="2019" name="Antonie Van Leeuwenhoek">
        <title>Description of 'Ca. Methylobacter oryzae' KRF1, a novel species from the environmentally important Methylobacter clade 2.</title>
        <authorList>
            <person name="Khatri K."/>
            <person name="Mohite J.A."/>
            <person name="Pandit P.S."/>
            <person name="Bahulikar R."/>
            <person name="Rahalkar M.C."/>
        </authorList>
    </citation>
    <scope>NUCLEOTIDE SEQUENCE [LARGE SCALE GENOMIC DNA]</scope>
    <source>
        <strain evidence="4 5">KRF1</strain>
    </source>
</reference>
<dbReference type="PANTHER" id="PTHR35936">
    <property type="entry name" value="MEMBRANE-BOUND LYTIC MUREIN TRANSGLYCOSYLASE F"/>
    <property type="match status" value="1"/>
</dbReference>
<protein>
    <submittedName>
        <fullName evidence="4">Amino acid ABC transporter substrate-binding protein</fullName>
    </submittedName>
</protein>
<proteinExistence type="inferred from homology"/>
<accession>A0ABY3C6C5</accession>
<feature type="domain" description="Solute-binding protein family 3/N-terminal" evidence="3">
    <location>
        <begin position="48"/>
        <end position="280"/>
    </location>
</feature>
<keyword evidence="2" id="KW-0732">Signal</keyword>
<dbReference type="Gene3D" id="3.40.190.10">
    <property type="entry name" value="Periplasmic binding protein-like II"/>
    <property type="match status" value="2"/>
</dbReference>
<comment type="similarity">
    <text evidence="1">Belongs to the bacterial solute-binding protein 3 family.</text>
</comment>
<keyword evidence="5" id="KW-1185">Reference proteome</keyword>
<organism evidence="4 5">
    <name type="scientific">Candidatus Methylobacter oryzae</name>
    <dbReference type="NCBI Taxonomy" id="2497749"/>
    <lineage>
        <taxon>Bacteria</taxon>
        <taxon>Pseudomonadati</taxon>
        <taxon>Pseudomonadota</taxon>
        <taxon>Gammaproteobacteria</taxon>
        <taxon>Methylococcales</taxon>
        <taxon>Methylococcaceae</taxon>
        <taxon>Methylobacter</taxon>
    </lineage>
</organism>
<evidence type="ECO:0000313" key="4">
    <source>
        <dbReference type="EMBL" id="TRW90364.1"/>
    </source>
</evidence>
<dbReference type="Proteomes" id="UP000733744">
    <property type="component" value="Unassembled WGS sequence"/>
</dbReference>
<dbReference type="RefSeq" id="WP_127028417.1">
    <property type="nucleotide sequence ID" value="NZ_RYFG02000118.1"/>
</dbReference>
<evidence type="ECO:0000313" key="5">
    <source>
        <dbReference type="Proteomes" id="UP000733744"/>
    </source>
</evidence>
<evidence type="ECO:0000256" key="2">
    <source>
        <dbReference type="ARBA" id="ARBA00022729"/>
    </source>
</evidence>
<comment type="caution">
    <text evidence="4">The sequence shown here is derived from an EMBL/GenBank/DDBJ whole genome shotgun (WGS) entry which is preliminary data.</text>
</comment>
<dbReference type="SMART" id="SM00062">
    <property type="entry name" value="PBPb"/>
    <property type="match status" value="1"/>
</dbReference>
<name>A0ABY3C6C5_9GAMM</name>
<sequence length="291" mass="32878">MNKAKKIISITLVYLITFFISPSLVLANEQLVANEPANEIQAIIKRGKLIVAMYSQDTPPFYYIDKNNELTGVDVVLIKGFADLLGVSVEFDRSAKFLDDVVEKVEKHQADLAICKLSVTFGRAQRVLFAEPYVNLHQSLLINRLELSRQLKGRSQEETIQNLAGKIGVVAKSSYVTYAKHFENMEIVQYPTWNEVVDHVVQGDITAAFRDDAEVKMILRDRPDTALHLLSVVLKDAKDPKGIALSLDHRNLKDLLDFYLKSLDLNLSADKIINDYDNVIKIIQIKAKHKV</sequence>
<dbReference type="EMBL" id="RYFG02000118">
    <property type="protein sequence ID" value="TRW90364.1"/>
    <property type="molecule type" value="Genomic_DNA"/>
</dbReference>
<gene>
    <name evidence="4" type="ORF">EKO24_019240</name>
</gene>